<gene>
    <name evidence="7" type="ORF">IQ217_17530</name>
</gene>
<name>A0ABR9VW62_9SYNC</name>
<dbReference type="PROSITE" id="PS50268">
    <property type="entry name" value="CADHERIN_2"/>
    <property type="match status" value="11"/>
</dbReference>
<keyword evidence="3" id="KW-0378">Hydrolase</keyword>
<organism evidence="7 8">
    <name type="scientific">Synechocystis salina LEGE 00031</name>
    <dbReference type="NCBI Taxonomy" id="1828736"/>
    <lineage>
        <taxon>Bacteria</taxon>
        <taxon>Bacillati</taxon>
        <taxon>Cyanobacteriota</taxon>
        <taxon>Cyanophyceae</taxon>
        <taxon>Synechococcales</taxon>
        <taxon>Merismopediaceae</taxon>
        <taxon>Synechocystis</taxon>
    </lineage>
</organism>
<dbReference type="EMBL" id="JADEVV010000073">
    <property type="protein sequence ID" value="MBE9255601.1"/>
    <property type="molecule type" value="Genomic_DNA"/>
</dbReference>
<evidence type="ECO:0000256" key="4">
    <source>
        <dbReference type="ARBA" id="ARBA00022989"/>
    </source>
</evidence>
<dbReference type="InterPro" id="IPR002884">
    <property type="entry name" value="P_dom"/>
</dbReference>
<dbReference type="Proteomes" id="UP000658720">
    <property type="component" value="Unassembled WGS sequence"/>
</dbReference>
<feature type="domain" description="Cadherin" evidence="5">
    <location>
        <begin position="1053"/>
        <end position="1154"/>
    </location>
</feature>
<feature type="domain" description="Cadherin" evidence="5">
    <location>
        <begin position="951"/>
        <end position="1052"/>
    </location>
</feature>
<keyword evidence="4" id="KW-0472">Membrane</keyword>
<dbReference type="InterPro" id="IPR002126">
    <property type="entry name" value="Cadherin-like_dom"/>
</dbReference>
<dbReference type="Pfam" id="PF00028">
    <property type="entry name" value="Cadherin"/>
    <property type="match status" value="11"/>
</dbReference>
<keyword evidence="2" id="KW-0812">Transmembrane</keyword>
<feature type="domain" description="Cadherin" evidence="5">
    <location>
        <begin position="1155"/>
        <end position="1232"/>
    </location>
</feature>
<feature type="domain" description="Cadherin" evidence="5">
    <location>
        <begin position="812"/>
        <end position="950"/>
    </location>
</feature>
<accession>A0ABR9VW62</accession>
<reference evidence="7 8" key="1">
    <citation type="submission" date="2020-10" db="EMBL/GenBank/DDBJ databases">
        <authorList>
            <person name="Castelo-Branco R."/>
            <person name="Eusebio N."/>
            <person name="Adriana R."/>
            <person name="Vieira A."/>
            <person name="Brugerolle De Fraissinette N."/>
            <person name="Rezende De Castro R."/>
            <person name="Schneider M.P."/>
            <person name="Vasconcelos V."/>
            <person name="Leao P.N."/>
        </authorList>
    </citation>
    <scope>NUCLEOTIDE SEQUENCE [LARGE SCALE GENOMIC DNA]</scope>
    <source>
        <strain evidence="7 8">LEGE 00031</strain>
    </source>
</reference>
<feature type="domain" description="Cadherin" evidence="5">
    <location>
        <begin position="653"/>
        <end position="746"/>
    </location>
</feature>
<feature type="non-terminal residue" evidence="7">
    <location>
        <position position="1512"/>
    </location>
</feature>
<dbReference type="Gene3D" id="2.60.120.260">
    <property type="entry name" value="Galactose-binding domain-like"/>
    <property type="match status" value="1"/>
</dbReference>
<evidence type="ECO:0000259" key="5">
    <source>
        <dbReference type="PROSITE" id="PS50268"/>
    </source>
</evidence>
<dbReference type="Gene3D" id="2.60.40.60">
    <property type="entry name" value="Cadherins"/>
    <property type="match status" value="11"/>
</dbReference>
<dbReference type="SUPFAM" id="SSF49313">
    <property type="entry name" value="Cadherin-like"/>
    <property type="match status" value="11"/>
</dbReference>
<keyword evidence="4" id="KW-1133">Transmembrane helix</keyword>
<evidence type="ECO:0000256" key="3">
    <source>
        <dbReference type="ARBA" id="ARBA00022801"/>
    </source>
</evidence>
<evidence type="ECO:0000259" key="6">
    <source>
        <dbReference type="PROSITE" id="PS51829"/>
    </source>
</evidence>
<dbReference type="InterPro" id="IPR008979">
    <property type="entry name" value="Galactose-bd-like_sf"/>
</dbReference>
<evidence type="ECO:0000313" key="8">
    <source>
        <dbReference type="Proteomes" id="UP000658720"/>
    </source>
</evidence>
<keyword evidence="8" id="KW-1185">Reference proteome</keyword>
<dbReference type="RefSeq" id="WP_194021050.1">
    <property type="nucleotide sequence ID" value="NZ_JADEVV010000073.1"/>
</dbReference>
<dbReference type="InterPro" id="IPR015919">
    <property type="entry name" value="Cadherin-like_sf"/>
</dbReference>
<dbReference type="PANTHER" id="PTHR24026">
    <property type="entry name" value="FAT ATYPICAL CADHERIN-RELATED"/>
    <property type="match status" value="1"/>
</dbReference>
<feature type="domain" description="Cadherin" evidence="5">
    <location>
        <begin position="1238"/>
        <end position="1358"/>
    </location>
</feature>
<protein>
    <submittedName>
        <fullName evidence="7">Cadherin repeat domain-containing protein</fullName>
    </submittedName>
</protein>
<dbReference type="PRINTS" id="PR00205">
    <property type="entry name" value="CADHERIN"/>
</dbReference>
<evidence type="ECO:0000256" key="2">
    <source>
        <dbReference type="ARBA" id="ARBA00022692"/>
    </source>
</evidence>
<feature type="domain" description="Cadherin" evidence="5">
    <location>
        <begin position="551"/>
        <end position="644"/>
    </location>
</feature>
<feature type="domain" description="Cadherin" evidence="5">
    <location>
        <begin position="747"/>
        <end position="816"/>
    </location>
</feature>
<evidence type="ECO:0000256" key="1">
    <source>
        <dbReference type="ARBA" id="ARBA00022670"/>
    </source>
</evidence>
<dbReference type="PANTHER" id="PTHR24026:SF126">
    <property type="entry name" value="PROTOCADHERIN FAT 4"/>
    <property type="match status" value="1"/>
</dbReference>
<proteinExistence type="predicted"/>
<feature type="domain" description="Cadherin" evidence="5">
    <location>
        <begin position="441"/>
        <end position="542"/>
    </location>
</feature>
<dbReference type="CDD" id="cd11304">
    <property type="entry name" value="Cadherin_repeat"/>
    <property type="match status" value="12"/>
</dbReference>
<comment type="caution">
    <text evidence="7">The sequence shown here is derived from an EMBL/GenBank/DDBJ whole genome shotgun (WGS) entry which is preliminary data.</text>
</comment>
<dbReference type="SMART" id="SM00112">
    <property type="entry name" value="CA"/>
    <property type="match status" value="11"/>
</dbReference>
<feature type="domain" description="P/Homo B" evidence="6">
    <location>
        <begin position="156"/>
        <end position="332"/>
    </location>
</feature>
<feature type="domain" description="Cadherin" evidence="5">
    <location>
        <begin position="339"/>
        <end position="440"/>
    </location>
</feature>
<sequence>MDISLHLNAVHQNLVQFAHSPDFWRKLAIIFGAEFDRAKAEQLRRQWQAEDFSQLPTIRVLDQGMAGLLGAYAQSTDTIYLSQDFLETASPEQIQAVLLEEIGHAIDARLNVADSPGDEGEIFAHVVGGIHLDELGLQSLRSQTDQFTILVDGNMVPVEAAEFSASNNDSIDIPDSSNANPYPSEITFSNVAGTITDITVTLKGLTHTFPRDIDILLVGPTGAKTILMSDTAGRLGFESSVDLSFSNTASTSLPNPDSGSITSGTYLPTNDGFGEDTFSEPAPDGPYVASFNDFIATNPNGTWSLYIVDDNGSSAGSLSGGWTIKILTTNLDNIPPIITSGDTATAINENSGAGQVIYQVTATDNGDINADVTFGLKAGDDASSFTIDGTSGEVKLTGNPDFETKPSYKFTVVATDAANNASEKAVTLAIKNLDEVAPTITSGSIAKAINENSGAGQVIYQVTATDDADISTGVTFGLKAGDDASSFTIDPTTGKITLVGNPNFEDKPSYKFTVTASDGVNPATEQLVNLTINNLDEIAPTITSGDTAKAINENSGANQVIYQVTATDDADISAGVTFGLKDADDADLFTIDPATGKVTLIGNPDFETQSSYKFTVTADDGVSSATEQLVTLTIVDLDEIAPTITSGDTATPIDENSGANQIIYQVTADDSKDISAGVTFGLKDADDADLFTIDSATGKVTLIGNPDFETQSSYKFTVTADDGVNVLTEQLVNLTINNLDEIAPTITSEDTATPIDENSGANQVIYQVTADDSADISGGVTFGLKPGDDATSFSIDSTTGKVTLIGNPDFETQSTYKFTVTADDGVNSPTEQLVTLTIVDLDEIAPTITSGNSAKAIAENSGANQIIYQVTADDSADIGAGVTFGLKSGDDADSFTINASTGEVKLIGDPDFETQSSYKFTVTASDGVNAATEQVVNLTIIDLDEIAPTITSGNTAKTIAENSGANQIICQVTADDSADISAGVTFGLKPGDDADSFTINATTGEVKLIGNPDFEAQASYKFIVTADDGVNPATEQLVTLTINDLDEVAPTITSEDTATPIDENSGANQIVYKVTADDSADISGGVTFGLKPGDDATSFSIDSTTGKITLIGNPDFETQSSYKFTVTADDGVNPATEQLVNLTINNIDETAPTITSGSVAKAIAENSGTNQIVYRVTANDSADISAGITFGLKPGDDADLFTISPINGQVILAENPDFETRPSYKFTVTASDGVNPVTEKLISLTINNIDELGPIITSGDTATPIDENSGADQVIYTVTADDSADISGGVIFGFKPGDGADLFTINATTGEVKLIGNPDFETQPSYKFTVTASDGVNPATEQVVNLTIIDLDEIAPTITSGDTATPIDENSGAGQVIYQVTADDSADISGGVTFGLKPGDDATSFSIDSTTGKVKLIGNPDFETQSSYKFTVTASDGVNPATEQLVNLTINNLDEIAPTIKSGDTAKAINENSGAGQVIYQVTADDSADISGGVTFGLKPGDDATSFSIDST</sequence>
<dbReference type="PROSITE" id="PS51829">
    <property type="entry name" value="P_HOMO_B"/>
    <property type="match status" value="1"/>
</dbReference>
<dbReference type="SUPFAM" id="SSF49785">
    <property type="entry name" value="Galactose-binding domain-like"/>
    <property type="match status" value="1"/>
</dbReference>
<feature type="domain" description="Cadherin" evidence="5">
    <location>
        <begin position="1367"/>
        <end position="1460"/>
    </location>
</feature>
<keyword evidence="1" id="KW-0645">Protease</keyword>
<evidence type="ECO:0000313" key="7">
    <source>
        <dbReference type="EMBL" id="MBE9255601.1"/>
    </source>
</evidence>